<dbReference type="PANTHER" id="PTHR45622:SF11">
    <property type="entry name" value="E3 UBIQUITIN-PROTEIN LIGASE HERC6-RELATED"/>
    <property type="match status" value="1"/>
</dbReference>
<dbReference type="InterPro" id="IPR058923">
    <property type="entry name" value="RCC1-like_dom"/>
</dbReference>
<dbReference type="PROSITE" id="PS50237">
    <property type="entry name" value="HECT"/>
    <property type="match status" value="1"/>
</dbReference>
<name>A0A8T3CUL5_9TELE</name>
<feature type="repeat" description="RCC1" evidence="5">
    <location>
        <begin position="272"/>
        <end position="328"/>
    </location>
</feature>
<dbReference type="Gene3D" id="3.30.2410.10">
    <property type="entry name" value="Hect, E3 ligase catalytic domain"/>
    <property type="match status" value="1"/>
</dbReference>
<dbReference type="Proteomes" id="UP000829720">
    <property type="component" value="Unassembled WGS sequence"/>
</dbReference>
<dbReference type="InterPro" id="IPR000569">
    <property type="entry name" value="HECT_dom"/>
</dbReference>
<proteinExistence type="predicted"/>
<dbReference type="PROSITE" id="PS50012">
    <property type="entry name" value="RCC1_3"/>
    <property type="match status" value="6"/>
</dbReference>
<keyword evidence="3 4" id="KW-0833">Ubl conjugation pathway</keyword>
<feature type="repeat" description="RCC1" evidence="5">
    <location>
        <begin position="59"/>
        <end position="113"/>
    </location>
</feature>
<evidence type="ECO:0000256" key="1">
    <source>
        <dbReference type="ARBA" id="ARBA00022679"/>
    </source>
</evidence>
<dbReference type="GO" id="GO:0006511">
    <property type="term" value="P:ubiquitin-dependent protein catabolic process"/>
    <property type="evidence" value="ECO:0007669"/>
    <property type="project" value="TreeGrafter"/>
</dbReference>
<dbReference type="GO" id="GO:0061630">
    <property type="term" value="F:ubiquitin protein ligase activity"/>
    <property type="evidence" value="ECO:0007669"/>
    <property type="project" value="TreeGrafter"/>
</dbReference>
<dbReference type="SUPFAM" id="SSF50985">
    <property type="entry name" value="RCC1/BLIP-II"/>
    <property type="match status" value="1"/>
</dbReference>
<dbReference type="CDD" id="cd00078">
    <property type="entry name" value="HECTc"/>
    <property type="match status" value="1"/>
</dbReference>
<feature type="repeat" description="RCC1" evidence="5">
    <location>
        <begin position="1"/>
        <end position="58"/>
    </location>
</feature>
<dbReference type="SUPFAM" id="SSF56204">
    <property type="entry name" value="Hect, E3 ligase catalytic domain"/>
    <property type="match status" value="1"/>
</dbReference>
<dbReference type="GO" id="GO:0016567">
    <property type="term" value="P:protein ubiquitination"/>
    <property type="evidence" value="ECO:0007669"/>
    <property type="project" value="TreeGrafter"/>
</dbReference>
<evidence type="ECO:0000256" key="2">
    <source>
        <dbReference type="ARBA" id="ARBA00022737"/>
    </source>
</evidence>
<dbReference type="InterPro" id="IPR009091">
    <property type="entry name" value="RCC1/BLIP-II"/>
</dbReference>
<evidence type="ECO:0000256" key="4">
    <source>
        <dbReference type="PROSITE-ProRule" id="PRU00104"/>
    </source>
</evidence>
<evidence type="ECO:0000256" key="5">
    <source>
        <dbReference type="PROSITE-ProRule" id="PRU00235"/>
    </source>
</evidence>
<feature type="repeat" description="RCC1" evidence="5">
    <location>
        <begin position="221"/>
        <end position="271"/>
    </location>
</feature>
<dbReference type="InterPro" id="IPR000408">
    <property type="entry name" value="Reg_chr_condens"/>
</dbReference>
<dbReference type="Gene3D" id="3.90.1750.10">
    <property type="entry name" value="Hect, E3 ligase catalytic domains"/>
    <property type="match status" value="1"/>
</dbReference>
<dbReference type="Gene3D" id="3.30.2160.10">
    <property type="entry name" value="Hect, E3 ligase catalytic domain"/>
    <property type="match status" value="1"/>
</dbReference>
<evidence type="ECO:0000259" key="6">
    <source>
        <dbReference type="PROSITE" id="PS50237"/>
    </source>
</evidence>
<dbReference type="Pfam" id="PF25390">
    <property type="entry name" value="WD40_RLD"/>
    <property type="match status" value="1"/>
</dbReference>
<protein>
    <recommendedName>
        <fullName evidence="6">HECT domain-containing protein</fullName>
    </recommendedName>
</protein>
<dbReference type="PROSITE" id="PS00626">
    <property type="entry name" value="RCC1_2"/>
    <property type="match status" value="2"/>
</dbReference>
<evidence type="ECO:0000256" key="3">
    <source>
        <dbReference type="ARBA" id="ARBA00022786"/>
    </source>
</evidence>
<dbReference type="GO" id="GO:0005737">
    <property type="term" value="C:cytoplasm"/>
    <property type="evidence" value="ECO:0007669"/>
    <property type="project" value="TreeGrafter"/>
</dbReference>
<evidence type="ECO:0000313" key="8">
    <source>
        <dbReference type="Proteomes" id="UP000829720"/>
    </source>
</evidence>
<reference evidence="7" key="1">
    <citation type="submission" date="2021-01" db="EMBL/GenBank/DDBJ databases">
        <authorList>
            <person name="Zahm M."/>
            <person name="Roques C."/>
            <person name="Cabau C."/>
            <person name="Klopp C."/>
            <person name="Donnadieu C."/>
            <person name="Jouanno E."/>
            <person name="Lampietro C."/>
            <person name="Louis A."/>
            <person name="Herpin A."/>
            <person name="Echchiki A."/>
            <person name="Berthelot C."/>
            <person name="Parey E."/>
            <person name="Roest-Crollius H."/>
            <person name="Braasch I."/>
            <person name="Postlethwait J."/>
            <person name="Bobe J."/>
            <person name="Montfort J."/>
            <person name="Bouchez O."/>
            <person name="Begum T."/>
            <person name="Mejri S."/>
            <person name="Adams A."/>
            <person name="Chen W.-J."/>
            <person name="Guiguen Y."/>
        </authorList>
    </citation>
    <scope>NUCLEOTIDE SEQUENCE</scope>
    <source>
        <tissue evidence="7">Blood</tissue>
    </source>
</reference>
<evidence type="ECO:0000313" key="7">
    <source>
        <dbReference type="EMBL" id="KAI1887410.1"/>
    </source>
</evidence>
<keyword evidence="1" id="KW-0808">Transferase</keyword>
<dbReference type="PRINTS" id="PR00633">
    <property type="entry name" value="RCCNDNSATION"/>
</dbReference>
<dbReference type="FunFam" id="3.30.2410.10:FF:000003">
    <property type="entry name" value="probable E3 ubiquitin-protein ligase HERC4 isoform X1"/>
    <property type="match status" value="1"/>
</dbReference>
<dbReference type="AlphaFoldDB" id="A0A8T3CUL5"/>
<dbReference type="PANTHER" id="PTHR45622">
    <property type="entry name" value="UBIQUITIN-PROTEIN LIGASE E3A-RELATED"/>
    <property type="match status" value="1"/>
</dbReference>
<dbReference type="InterPro" id="IPR035983">
    <property type="entry name" value="Hect_E3_ubiquitin_ligase"/>
</dbReference>
<keyword evidence="8" id="KW-1185">Reference proteome</keyword>
<dbReference type="Gene3D" id="2.130.10.30">
    <property type="entry name" value="Regulator of chromosome condensation 1/beta-lactamase-inhibitor protein II"/>
    <property type="match status" value="2"/>
</dbReference>
<feature type="domain" description="HECT" evidence="6">
    <location>
        <begin position="456"/>
        <end position="775"/>
    </location>
</feature>
<feature type="repeat" description="RCC1" evidence="5">
    <location>
        <begin position="114"/>
        <end position="166"/>
    </location>
</feature>
<feature type="repeat" description="RCC1" evidence="5">
    <location>
        <begin position="167"/>
        <end position="220"/>
    </location>
</feature>
<gene>
    <name evidence="7" type="ORF">AGOR_G00190010</name>
</gene>
<feature type="active site" description="Glycyl thioester intermediate" evidence="4">
    <location>
        <position position="746"/>
    </location>
</feature>
<accession>A0A8T3CUL5</accession>
<sequence>MYCWGDGSGEQLGVSLDENEHLIVTPRNGNFSFAQVGVVDGAVGVACGRKHCLAFCESDQVYSWGWGKEGQLGIGPCKTDNRKPRKVQIPSTIPIQIYQVACGNDHSLALTAGGEVFSWGQNSHGQLGLGKEVSIQDTPAPILSLTGVPVTQISAGGAHSLFLSLSGLVYCCGANAVGQLGLNRMDDRGQFNVCEVPALRSLGVTYISCGETHTAVLAQEGGVFTFGEGTLGQLGHNSTANELRPRRVENIEGPASQIACGSHHTLVLTSSGVLLAFGSGVKGQLGQGSTENSLQPTPVQDTWRTEPITAHNMKISCGWNSNFIYVVPPESNPEVNSTAVNMTAVRETFSKLKEIPWITNQANERADEKFPVEEFHINLHELLWHHFVQMLDKEIPATFCQFPFVLNLQSKVSVFNIIASITQQCAQSHPPSPVFNLHVKRTALIQDTFQQLSIANEVDFRKALVVKFDDDLKDNFVNRRDLYLNLFDELLSPDSGMFMYNDSETLVWFPSRPGQPLDRYFLFGVLCGLAMYNNNIVRLPFPLALFKKLLGVKPLLEDLKEFSPVEGRCMQYLLDYPDDDVENMYMTFCVTWNGREVELDPSEKGKVVTNANREEFVRLYVDYIMNKSVEGVFEEFRRGFYKVCDEGVVKIFQPEELKGVMVGMEDYDWDTLKWNAIYVPGYHPQHPNIIMFWEVFEDLTPEQKKGFLLFVTGYDRIPVLGMGQIRMTVEVLLSSTPQHLPEALTCHNLLRLPVYMTKEGLKAKLTEAIAHNRGFWKD</sequence>
<keyword evidence="2" id="KW-0677">Repeat</keyword>
<dbReference type="OrthoDB" id="5981550at2759"/>
<dbReference type="SMART" id="SM00119">
    <property type="entry name" value="HECTc"/>
    <property type="match status" value="1"/>
</dbReference>
<dbReference type="EMBL" id="JAERUA010000018">
    <property type="protein sequence ID" value="KAI1887410.1"/>
    <property type="molecule type" value="Genomic_DNA"/>
</dbReference>
<comment type="caution">
    <text evidence="7">The sequence shown here is derived from an EMBL/GenBank/DDBJ whole genome shotgun (WGS) entry which is preliminary data.</text>
</comment>
<dbReference type="Pfam" id="PF00632">
    <property type="entry name" value="HECT"/>
    <property type="match status" value="1"/>
</dbReference>
<organism evidence="7 8">
    <name type="scientific">Albula goreensis</name>
    <dbReference type="NCBI Taxonomy" id="1534307"/>
    <lineage>
        <taxon>Eukaryota</taxon>
        <taxon>Metazoa</taxon>
        <taxon>Chordata</taxon>
        <taxon>Craniata</taxon>
        <taxon>Vertebrata</taxon>
        <taxon>Euteleostomi</taxon>
        <taxon>Actinopterygii</taxon>
        <taxon>Neopterygii</taxon>
        <taxon>Teleostei</taxon>
        <taxon>Albuliformes</taxon>
        <taxon>Albulidae</taxon>
        <taxon>Albula</taxon>
    </lineage>
</organism>
<dbReference type="InterPro" id="IPR051709">
    <property type="entry name" value="Ub-ligase/GTPase-reg"/>
</dbReference>